<gene>
    <name evidence="1" type="ORF">N866_17260</name>
</gene>
<evidence type="ECO:0000313" key="1">
    <source>
        <dbReference type="EMBL" id="EYR63926.1"/>
    </source>
</evidence>
<sequence>MIHFPPFSLLLADRQLVSALPHADCTDWLELGVDDLADVSLVLPVVDLPRTPDAPVPVSMLRFIEARA</sequence>
<proteinExistence type="predicted"/>
<keyword evidence="2" id="KW-1185">Reference proteome</keyword>
<name>A0A021VRZ9_9CELL</name>
<protein>
    <submittedName>
        <fullName evidence="1">Uncharacterized protein</fullName>
    </submittedName>
</protein>
<dbReference type="Proteomes" id="UP000019753">
    <property type="component" value="Unassembled WGS sequence"/>
</dbReference>
<dbReference type="EMBL" id="AXCW01000060">
    <property type="protein sequence ID" value="EYR63926.1"/>
    <property type="molecule type" value="Genomic_DNA"/>
</dbReference>
<organism evidence="1 2">
    <name type="scientific">Actinotalea ferrariae CF5-4</name>
    <dbReference type="NCBI Taxonomy" id="948458"/>
    <lineage>
        <taxon>Bacteria</taxon>
        <taxon>Bacillati</taxon>
        <taxon>Actinomycetota</taxon>
        <taxon>Actinomycetes</taxon>
        <taxon>Micrococcales</taxon>
        <taxon>Cellulomonadaceae</taxon>
        <taxon>Actinotalea</taxon>
    </lineage>
</organism>
<comment type="caution">
    <text evidence="1">The sequence shown here is derived from an EMBL/GenBank/DDBJ whole genome shotgun (WGS) entry which is preliminary data.</text>
</comment>
<reference evidence="1 2" key="1">
    <citation type="submission" date="2014-01" db="EMBL/GenBank/DDBJ databases">
        <title>Actinotalea ferrariae CF5-4.</title>
        <authorList>
            <person name="Chen F."/>
            <person name="Li Y."/>
            <person name="Wang G."/>
        </authorList>
    </citation>
    <scope>NUCLEOTIDE SEQUENCE [LARGE SCALE GENOMIC DNA]</scope>
    <source>
        <strain evidence="1 2">CF5-4</strain>
    </source>
</reference>
<accession>A0A021VRZ9</accession>
<dbReference type="AlphaFoldDB" id="A0A021VRZ9"/>
<evidence type="ECO:0000313" key="2">
    <source>
        <dbReference type="Proteomes" id="UP000019753"/>
    </source>
</evidence>